<comment type="caution">
    <text evidence="1">The sequence shown here is derived from an EMBL/GenBank/DDBJ whole genome shotgun (WGS) entry which is preliminary data.</text>
</comment>
<dbReference type="InterPro" id="IPR053707">
    <property type="entry name" value="UPF0637_domain_sf"/>
</dbReference>
<evidence type="ECO:0000313" key="2">
    <source>
        <dbReference type="Proteomes" id="UP000051647"/>
    </source>
</evidence>
<keyword evidence="2" id="KW-1185">Reference proteome</keyword>
<dbReference type="OrthoDB" id="9812818at2"/>
<dbReference type="Proteomes" id="UP000051647">
    <property type="component" value="Unassembled WGS sequence"/>
</dbReference>
<dbReference type="RefSeq" id="WP_010623889.1">
    <property type="nucleotide sequence ID" value="NZ_AZFA01000003.1"/>
</dbReference>
<name>A0A0R1SFM7_9LACO</name>
<dbReference type="eggNOG" id="COG4493">
    <property type="taxonomic scope" value="Bacteria"/>
</dbReference>
<organism evidence="1 2">
    <name type="scientific">Companilactobacillus versmoldensis DSM 14857 = KCTC 3814</name>
    <dbReference type="NCBI Taxonomy" id="1423815"/>
    <lineage>
        <taxon>Bacteria</taxon>
        <taxon>Bacillati</taxon>
        <taxon>Bacillota</taxon>
        <taxon>Bacilli</taxon>
        <taxon>Lactobacillales</taxon>
        <taxon>Lactobacillaceae</taxon>
        <taxon>Companilactobacillus</taxon>
    </lineage>
</organism>
<dbReference type="Pfam" id="PF06335">
    <property type="entry name" value="DUF1054"/>
    <property type="match status" value="1"/>
</dbReference>
<accession>A0A0R1SFM7</accession>
<protein>
    <submittedName>
        <fullName evidence="1">Uncharacterized protein</fullName>
    </submittedName>
</protein>
<dbReference type="AlphaFoldDB" id="A0A0R1SFM7"/>
<dbReference type="PATRIC" id="fig|1423815.3.peg.1512"/>
<dbReference type="EMBL" id="AZFA01000003">
    <property type="protein sequence ID" value="KRL67936.1"/>
    <property type="molecule type" value="Genomic_DNA"/>
</dbReference>
<reference evidence="1 2" key="1">
    <citation type="journal article" date="2015" name="Genome Announc.">
        <title>Expanding the biotechnology potential of lactobacilli through comparative genomics of 213 strains and associated genera.</title>
        <authorList>
            <person name="Sun Z."/>
            <person name="Harris H.M."/>
            <person name="McCann A."/>
            <person name="Guo C."/>
            <person name="Argimon S."/>
            <person name="Zhang W."/>
            <person name="Yang X."/>
            <person name="Jeffery I.B."/>
            <person name="Cooney J.C."/>
            <person name="Kagawa T.F."/>
            <person name="Liu W."/>
            <person name="Song Y."/>
            <person name="Salvetti E."/>
            <person name="Wrobel A."/>
            <person name="Rasinkangas P."/>
            <person name="Parkhill J."/>
            <person name="Rea M.C."/>
            <person name="O'Sullivan O."/>
            <person name="Ritari J."/>
            <person name="Douillard F.P."/>
            <person name="Paul Ross R."/>
            <person name="Yang R."/>
            <person name="Briner A.E."/>
            <person name="Felis G.E."/>
            <person name="de Vos W.M."/>
            <person name="Barrangou R."/>
            <person name="Klaenhammer T.R."/>
            <person name="Caufield P.W."/>
            <person name="Cui Y."/>
            <person name="Zhang H."/>
            <person name="O'Toole P.W."/>
        </authorList>
    </citation>
    <scope>NUCLEOTIDE SEQUENCE [LARGE SCALE GENOMIC DNA]</scope>
    <source>
        <strain evidence="1 2">DSM 14857</strain>
    </source>
</reference>
<sequence>MFSKEDFRVFHDETLSGRLSLIRSELDPSFESIGQALLDALEQKYQDKFYLKIAKHQRRTKNPPPDTWLAISQDKRGYKRNPHVELGLWPDRYFVTFSLLADAYNRSSYYPKYEGLTSNLINSDWQVSNDHTSSKMYPATDFPKILKHYQQVKSSDLVIGYNLLADSSTVRAGDYDQLLFDKFMELSQFMVDFNE</sequence>
<gene>
    <name evidence="1" type="ORF">FC27_GL001476</name>
</gene>
<dbReference type="STRING" id="1423815.FC27_GL001476"/>
<dbReference type="InterPro" id="IPR009403">
    <property type="entry name" value="UPF0637"/>
</dbReference>
<dbReference type="Gene3D" id="3.30.930.20">
    <property type="entry name" value="Protein of unknown function DUF1054"/>
    <property type="match status" value="1"/>
</dbReference>
<proteinExistence type="predicted"/>
<dbReference type="SUPFAM" id="SSF142913">
    <property type="entry name" value="YktB/PF0168-like"/>
    <property type="match status" value="1"/>
</dbReference>
<evidence type="ECO:0000313" key="1">
    <source>
        <dbReference type="EMBL" id="KRL67936.1"/>
    </source>
</evidence>